<evidence type="ECO:0000256" key="3">
    <source>
        <dbReference type="PIRSR" id="PIRSR001221-1"/>
    </source>
</evidence>
<keyword evidence="7" id="KW-1185">Reference proteome</keyword>
<evidence type="ECO:0000256" key="2">
    <source>
        <dbReference type="ARBA" id="ARBA00022801"/>
    </source>
</evidence>
<evidence type="ECO:0000256" key="4">
    <source>
        <dbReference type="PIRSR" id="PIRSR001221-2"/>
    </source>
</evidence>
<dbReference type="Proteomes" id="UP000016923">
    <property type="component" value="Unassembled WGS sequence"/>
</dbReference>
<feature type="binding site" evidence="4">
    <location>
        <begin position="256"/>
        <end position="259"/>
    </location>
    <ligand>
        <name>substrate</name>
    </ligand>
</feature>
<feature type="active site" description="Acyl-ester intermediate" evidence="3">
    <location>
        <position position="259"/>
    </location>
</feature>
<dbReference type="GO" id="GO:0016787">
    <property type="term" value="F:hydrolase activity"/>
    <property type="evidence" value="ECO:0007669"/>
    <property type="project" value="UniProtKB-KW"/>
</dbReference>
<dbReference type="PANTHER" id="PTHR46072:SF5">
    <property type="entry name" value="GENERAL AMIDASE-C"/>
    <property type="match status" value="1"/>
</dbReference>
<comment type="similarity">
    <text evidence="1">Belongs to the amidase family.</text>
</comment>
<dbReference type="PANTHER" id="PTHR46072">
    <property type="entry name" value="AMIDASE-RELATED-RELATED"/>
    <property type="match status" value="1"/>
</dbReference>
<dbReference type="OrthoDB" id="6428749at2759"/>
<dbReference type="HOGENOM" id="CLU_009600_9_2_1"/>
<dbReference type="InterPro" id="IPR036928">
    <property type="entry name" value="AS_sf"/>
</dbReference>
<keyword evidence="2" id="KW-0378">Hydrolase</keyword>
<evidence type="ECO:0000259" key="5">
    <source>
        <dbReference type="Pfam" id="PF01425"/>
    </source>
</evidence>
<feature type="active site" description="Charge relay system" evidence="3">
    <location>
        <position position="160"/>
    </location>
</feature>
<dbReference type="eggNOG" id="KOG1212">
    <property type="taxonomic scope" value="Eukaryota"/>
</dbReference>
<dbReference type="STRING" id="1262450.S3CRL1"/>
<accession>S3CRL1</accession>
<dbReference type="Gene3D" id="3.90.1300.10">
    <property type="entry name" value="Amidase signature (AS) domain"/>
    <property type="match status" value="1"/>
</dbReference>
<feature type="active site" description="Charge relay system" evidence="3">
    <location>
        <position position="235"/>
    </location>
</feature>
<feature type="binding site" evidence="4">
    <location>
        <position position="209"/>
    </location>
    <ligand>
        <name>substrate</name>
    </ligand>
</feature>
<organism evidence="6 7">
    <name type="scientific">Ophiostoma piceae (strain UAMH 11346)</name>
    <name type="common">Sap stain fungus</name>
    <dbReference type="NCBI Taxonomy" id="1262450"/>
    <lineage>
        <taxon>Eukaryota</taxon>
        <taxon>Fungi</taxon>
        <taxon>Dikarya</taxon>
        <taxon>Ascomycota</taxon>
        <taxon>Pezizomycotina</taxon>
        <taxon>Sordariomycetes</taxon>
        <taxon>Sordariomycetidae</taxon>
        <taxon>Ophiostomatales</taxon>
        <taxon>Ophiostomataceae</taxon>
        <taxon>Ophiostoma</taxon>
    </lineage>
</organism>
<dbReference type="SUPFAM" id="SSF75304">
    <property type="entry name" value="Amidase signature (AS) enzymes"/>
    <property type="match status" value="1"/>
</dbReference>
<dbReference type="AlphaFoldDB" id="S3CRL1"/>
<evidence type="ECO:0000313" key="7">
    <source>
        <dbReference type="Proteomes" id="UP000016923"/>
    </source>
</evidence>
<dbReference type="VEuPathDB" id="FungiDB:F503_07029"/>
<feature type="binding site" evidence="4">
    <location>
        <position position="235"/>
    </location>
    <ligand>
        <name>substrate</name>
    </ligand>
</feature>
<evidence type="ECO:0000313" key="6">
    <source>
        <dbReference type="EMBL" id="EPE09253.1"/>
    </source>
</evidence>
<dbReference type="EMBL" id="KE148147">
    <property type="protein sequence ID" value="EPE09253.1"/>
    <property type="molecule type" value="Genomic_DNA"/>
</dbReference>
<evidence type="ECO:0000256" key="1">
    <source>
        <dbReference type="ARBA" id="ARBA00009199"/>
    </source>
</evidence>
<dbReference type="InterPro" id="IPR023631">
    <property type="entry name" value="Amidase_dom"/>
</dbReference>
<sequence length="564" mass="60797">MSSVTLTATAPAAATTAIAVDDLPKPTRSWQSIVDEKRAEQLARIPEAWRLTPDMYPAEGTIDLRPVATTCGILSARELLITGPTYDATSLAAEIAKGTYSATETITAFCKRAAVGQQVCSFLTEICFSEAIAKAQKLDEHFKATGKTVGPLHGLAMTFKECFHIEGFDHCNGYVSRCFDKSTITTPIIKLAEAAGACVIAKTNVPQTMLVAECHNNVFGQTKNPIVSNMSSGGSSGGEGSLSAFYGNCLGVGTDVGGSIRLPAAFNAVYGYKPSVGILPFIGYAPSGWSGVNSGIPAVLGPLGRSMRDLRLFTDVVRAQKPWTFDPAVIPGIMEAAFVPKKPVVGILYESGIKPHPPVRRVLHEAVAKLEAAGYEVRDFTPVCPDFKEIRDVASEMLTSDGLSYQRRELAKSGEPAVSSVVNFGYWQNPRLEHEQVWALGTRKGALQKAMLDAWQTLGIDVLIAPSAPHTPISGDRTTSELYTVAWNVMDYPCVIVPFGKADKTKDVPDTEFTPKNDLDAKIHTWYDPELMDGSPTSIQFVGSRLDDAAMLRYVEELDAVIHA</sequence>
<reference evidence="6 7" key="1">
    <citation type="journal article" date="2013" name="BMC Genomics">
        <title>The genome and transcriptome of the pine saprophyte Ophiostoma piceae, and a comparison with the bark beetle-associated pine pathogen Grosmannia clavigera.</title>
        <authorList>
            <person name="Haridas S."/>
            <person name="Wang Y."/>
            <person name="Lim L."/>
            <person name="Massoumi Alamouti S."/>
            <person name="Jackman S."/>
            <person name="Docking R."/>
            <person name="Robertson G."/>
            <person name="Birol I."/>
            <person name="Bohlmann J."/>
            <person name="Breuil C."/>
        </authorList>
    </citation>
    <scope>NUCLEOTIDE SEQUENCE [LARGE SCALE GENOMIC DNA]</scope>
    <source>
        <strain evidence="6 7">UAMH 11346</strain>
    </source>
</reference>
<dbReference type="Pfam" id="PF01425">
    <property type="entry name" value="Amidase"/>
    <property type="match status" value="1"/>
</dbReference>
<feature type="domain" description="Amidase" evidence="5">
    <location>
        <begin position="104"/>
        <end position="552"/>
    </location>
</feature>
<proteinExistence type="inferred from homology"/>
<dbReference type="OMA" id="MTFKECF"/>
<dbReference type="PIRSF" id="PIRSF001221">
    <property type="entry name" value="Amidase_fungi"/>
    <property type="match status" value="1"/>
</dbReference>
<name>S3CRL1_OPHP1</name>
<gene>
    <name evidence="6" type="ORF">F503_07029</name>
</gene>
<protein>
    <submittedName>
        <fullName evidence="6">General amidase</fullName>
    </submittedName>
</protein>